<dbReference type="Gene3D" id="2.130.10.10">
    <property type="entry name" value="YVTN repeat-like/Quinoprotein amine dehydrogenase"/>
    <property type="match status" value="2"/>
</dbReference>
<protein>
    <recommendedName>
        <fullName evidence="4">CARD domain-containing protein</fullName>
    </recommendedName>
</protein>
<dbReference type="GO" id="GO:0005829">
    <property type="term" value="C:cytosol"/>
    <property type="evidence" value="ECO:0007669"/>
    <property type="project" value="UniProtKB-ARBA"/>
</dbReference>
<evidence type="ECO:0000256" key="3">
    <source>
        <dbReference type="SAM" id="MobiDB-lite"/>
    </source>
</evidence>
<dbReference type="InterPro" id="IPR036388">
    <property type="entry name" value="WH-like_DNA-bd_sf"/>
</dbReference>
<dbReference type="SMART" id="SM00114">
    <property type="entry name" value="CARD"/>
    <property type="match status" value="1"/>
</dbReference>
<dbReference type="InterPro" id="IPR015943">
    <property type="entry name" value="WD40/YVTN_repeat-like_dom_sf"/>
</dbReference>
<dbReference type="GO" id="GO:0042981">
    <property type="term" value="P:regulation of apoptotic process"/>
    <property type="evidence" value="ECO:0007669"/>
    <property type="project" value="InterPro"/>
</dbReference>
<dbReference type="PROSITE" id="PS50082">
    <property type="entry name" value="WD_REPEATS_2"/>
    <property type="match status" value="1"/>
</dbReference>
<dbReference type="InterPro" id="IPR011029">
    <property type="entry name" value="DEATH-like_dom_sf"/>
</dbReference>
<dbReference type="InterPro" id="IPR027417">
    <property type="entry name" value="P-loop_NTPase"/>
</dbReference>
<feature type="region of interest" description="Disordered" evidence="3">
    <location>
        <begin position="926"/>
        <end position="950"/>
    </location>
</feature>
<dbReference type="PANTHER" id="PTHR22845">
    <property type="entry name" value="APOPTOTIC PROTEASE-ACTIVATING FACTOR 1"/>
    <property type="match status" value="1"/>
</dbReference>
<sequence>MCSKYSRALERCRPMLIQSLDPTEVLDHLIAGGYFSIEESQVIENQPTPQARCRKFLDILAWRGESAFECFLNSLPTQYDFLASQLRETIKTVAIQRERQGSLTDIHQALLHGDVPDRPYPFIERPKVLAALTQGLEWLASQFIVRQTIKDFSCATLDTAKLDCPVLDTPTNAWLLFYGMAGQGKSVMTAAALRQNHHILAEKFSGGVIWLKVGYSRVCDCPCAEADDQVRGVLSRLNEHVNEIQSPCGAPRLQEDDVNPLKLRIKRRLITRQYRKSETLDSDSPVTPSLFLIILDDMWDQNVIMALADLPAAFIVTSRDAKILQRVSGPVKPVVIQEDLTDAEAACLVASRAGMSVDCFLPGNPLGHIPPLCRGCPLTATLIGCLLSSPPHSVSHYLVQTNITGGPAPIIDWTKVQCASSYTYDSFYEAVLASLNRLSPEARRCYEKFVIFEDDCPQTAEVFAVYWSCTTQEAVEILMKLYNLSLVQCAWKMEPNRYVYFMHNLQLDLLRASVSVEQQQAYHSEFVDKYMARFGDQWVRLADSPTDHTYFCQSVGEHLLKTARYAELIQLLTNLKFNCACLLILGPSAVVAEFRRYRPIFEAMGRISDWHTYLRFLQTTAYQLINPDSSVRALHIRARSPTRPGSLADVTCGKEFLLAGCTGLQRRSMTPDDGVASGLNLSAAPASLLGGGGGGTGKHRSPSAFRSPSRKDEPDRRVVSPKRVGMSKNLMIKGLDLVQLGLTLPHDNAIFQQSVNIISSSNSKDHRTPKYYWFCSNISTSGTELLWATRTGTATITAIAAEPDYTFLPPTLRRRMRPADDRSINRQLVGTSDGRIIILDATSGYEVAVHQVHKPSVEVKTICLLPGGQACLSCGSDGSMIVSTLPPLDPSPKSPTTPRNRTDDCASKRSPEDQFFDTIDVDEVEDSLSEESELYDAPNSPDCDNAFNADQPWFSPGSASPFQNVSAHYATTDVPSPSYPSDSPSAYYQHRSCSPVLQEAEFPTYTTAPTVLADLPALVEICRLSDASPKKVTDTSEFDAPTQICIALSPMGTCMLFADSSPTSCDATSKEGPKLGKIQFELESEKNKKKGGCDTNSTLTLSMYSLLTGSPGSTKVAIPPSKFALVKCRDLILPSQIPPKNFAAPLLPSVLSAVISSDDSMIGCGLSNGRLWIYSLDEVGWVACISTAISAKADPFTAAPISTRTPRPRTDTSPFQQATDSELAELAFADGPIVNACAFLSWPYESRVVISSSPWTPPSTPLCAAAVGGFICVWSFQNKLPANQLDLQTTSALLASSRCQFRLRCPLGSFAHSLDTHTIGTRCLLAAGMTNGRVMIWSLPELSKIFDVCAHRFMVTSVRLFPHGNDRSSGGLSLLTLDNGLSTRSSPLTSSLITVCLTAGSTDGVVKSFELEWNGFKNDSSSFGTAQPIPEIGSPSLNSAALPRHVNAWRRGQPHPLWAELFDVVFGQRGYFLAIGRIKASCNLQLLYRNTEASGTGLTSVPESHLCCVEVDVSSSHPFAQRRRPLVPISTSATPVTVENGANGAMGDNGIHHPPQPSTAAERTKLIVPSSAVFSKDFRLLAIGYESGFIDLMEFKSHNQPQAGFTRRCVLTIDPISSKAAPGSPRVLPSNLLPSARKIIHLSIWCLPLLKPVADADPTPVPPSEAIVTAVTACGTVYVWLVSLSPSSPENSPLQLVHPYKFWQRMHQLSCEVSPGAPGSEETFDTCSSRVITSPIVWFQCLSHLVPLQPPATAAPAAEDSDSATLKYRLAWLSAGRDGCLYGRPLCPPKCPIVGTEWSLSLAAHRPFEITDADVDPCGCLVVTASTDQSLKVWCLSTSKQLFEASHKPSPVRCVKFRPVAEQSRLGTEIFLASGDDAGTLRIWCMTIPKNPDRSAFWHRRNFSSDAPSAGGSWLLRLCWSADGSVLSGLSDRLCVWPFARTETGQSRPHGTGAISVGTRSSVLQSSVKSASGEPSQLELFRCRVLQVFDSPGHADYHGCPLRSRLFVGRVSSLESGPRLLPTLVTIDSSSGDLLVFDPIEMLLAARRPISPPT</sequence>
<dbReference type="CDD" id="cd01671">
    <property type="entry name" value="CARD"/>
    <property type="match status" value="1"/>
</dbReference>
<proteinExistence type="predicted"/>
<keyword evidence="1" id="KW-0677">Repeat</keyword>
<dbReference type="GO" id="GO:0043531">
    <property type="term" value="F:ADP binding"/>
    <property type="evidence" value="ECO:0007669"/>
    <property type="project" value="InterPro"/>
</dbReference>
<feature type="repeat" description="WD" evidence="2">
    <location>
        <begin position="1810"/>
        <end position="1844"/>
    </location>
</feature>
<evidence type="ECO:0000256" key="2">
    <source>
        <dbReference type="PROSITE-ProRule" id="PRU00221"/>
    </source>
</evidence>
<dbReference type="SUPFAM" id="SSF47986">
    <property type="entry name" value="DEATH domain"/>
    <property type="match status" value="1"/>
</dbReference>
<accession>A0A0X3NUU9</accession>
<dbReference type="Pfam" id="PF17908">
    <property type="entry name" value="APAF1_C"/>
    <property type="match status" value="1"/>
</dbReference>
<organism evidence="5">
    <name type="scientific">Schistocephalus solidus</name>
    <name type="common">Tapeworm</name>
    <dbReference type="NCBI Taxonomy" id="70667"/>
    <lineage>
        <taxon>Eukaryota</taxon>
        <taxon>Metazoa</taxon>
        <taxon>Spiralia</taxon>
        <taxon>Lophotrochozoa</taxon>
        <taxon>Platyhelminthes</taxon>
        <taxon>Cestoda</taxon>
        <taxon>Eucestoda</taxon>
        <taxon>Diphyllobothriidea</taxon>
        <taxon>Diphyllobothriidae</taxon>
        <taxon>Schistocephalus</taxon>
    </lineage>
</organism>
<dbReference type="Gene3D" id="3.40.50.300">
    <property type="entry name" value="P-loop containing nucleotide triphosphate hydrolases"/>
    <property type="match status" value="1"/>
</dbReference>
<keyword evidence="2" id="KW-0853">WD repeat</keyword>
<dbReference type="InterPro" id="IPR048975">
    <property type="entry name" value="WHD_APAF1"/>
</dbReference>
<dbReference type="Gene3D" id="1.10.10.10">
    <property type="entry name" value="Winged helix-like DNA-binding domain superfamily/Winged helix DNA-binding domain"/>
    <property type="match status" value="1"/>
</dbReference>
<gene>
    <name evidence="5" type="ORF">TR161062</name>
</gene>
<dbReference type="EMBL" id="GEEE01024569">
    <property type="protein sequence ID" value="JAP38656.1"/>
    <property type="molecule type" value="Transcribed_RNA"/>
</dbReference>
<dbReference type="GO" id="GO:0006915">
    <property type="term" value="P:apoptotic process"/>
    <property type="evidence" value="ECO:0007669"/>
    <property type="project" value="UniProtKB-KW"/>
</dbReference>
<dbReference type="InterPro" id="IPR041452">
    <property type="entry name" value="APAF1_C"/>
</dbReference>
<dbReference type="PROSITE" id="PS50209">
    <property type="entry name" value="CARD"/>
    <property type="match status" value="1"/>
</dbReference>
<feature type="compositionally biased region" description="Basic and acidic residues" evidence="3">
    <location>
        <begin position="709"/>
        <end position="718"/>
    </location>
</feature>
<dbReference type="SUPFAM" id="SSF50978">
    <property type="entry name" value="WD40 repeat-like"/>
    <property type="match status" value="1"/>
</dbReference>
<dbReference type="Pfam" id="PF00619">
    <property type="entry name" value="CARD"/>
    <property type="match status" value="1"/>
</dbReference>
<feature type="region of interest" description="Disordered" evidence="3">
    <location>
        <begin position="690"/>
        <end position="719"/>
    </location>
</feature>
<dbReference type="Gene3D" id="1.10.533.10">
    <property type="entry name" value="Death Domain, Fas"/>
    <property type="match status" value="1"/>
</dbReference>
<dbReference type="InterPro" id="IPR036322">
    <property type="entry name" value="WD40_repeat_dom_sf"/>
</dbReference>
<dbReference type="SUPFAM" id="SSF52540">
    <property type="entry name" value="P-loop containing nucleoside triphosphate hydrolases"/>
    <property type="match status" value="1"/>
</dbReference>
<dbReference type="InterPro" id="IPR001680">
    <property type="entry name" value="WD40_rpt"/>
</dbReference>
<name>A0A0X3NUU9_SCHSO</name>
<feature type="compositionally biased region" description="Basic and acidic residues" evidence="3">
    <location>
        <begin position="900"/>
        <end position="912"/>
    </location>
</feature>
<evidence type="ECO:0000259" key="4">
    <source>
        <dbReference type="PROSITE" id="PS50209"/>
    </source>
</evidence>
<evidence type="ECO:0000256" key="1">
    <source>
        <dbReference type="ARBA" id="ARBA00022737"/>
    </source>
</evidence>
<dbReference type="InterPro" id="IPR001315">
    <property type="entry name" value="CARD"/>
</dbReference>
<dbReference type="SMART" id="SM00320">
    <property type="entry name" value="WD40"/>
    <property type="match status" value="7"/>
</dbReference>
<dbReference type="Pfam" id="PF21296">
    <property type="entry name" value="WHD_APAF1"/>
    <property type="match status" value="1"/>
</dbReference>
<reference evidence="5" key="1">
    <citation type="submission" date="2016-01" db="EMBL/GenBank/DDBJ databases">
        <title>Reference transcriptome for the parasite Schistocephalus solidus: insights into the molecular evolution of parasitism.</title>
        <authorList>
            <person name="Hebert F.O."/>
            <person name="Grambauer S."/>
            <person name="Barber I."/>
            <person name="Landry C.R."/>
            <person name="Aubin-Horth N."/>
        </authorList>
    </citation>
    <scope>NUCLEOTIDE SEQUENCE</scope>
</reference>
<evidence type="ECO:0000313" key="5">
    <source>
        <dbReference type="EMBL" id="JAP38656.1"/>
    </source>
</evidence>
<dbReference type="PANTHER" id="PTHR22845:SF5">
    <property type="entry name" value="APOPTOTIC PROTEASE-ACTIVATING FACTOR 1"/>
    <property type="match status" value="1"/>
</dbReference>
<feature type="domain" description="CARD" evidence="4">
    <location>
        <begin position="1"/>
        <end position="75"/>
    </location>
</feature>
<dbReference type="Gene3D" id="1.25.40.370">
    <property type="match status" value="1"/>
</dbReference>
<feature type="region of interest" description="Disordered" evidence="3">
    <location>
        <begin position="883"/>
        <end position="914"/>
    </location>
</feature>